<dbReference type="AlphaFoldDB" id="A0A1I0FX62"/>
<keyword evidence="2" id="KW-1185">Reference proteome</keyword>
<accession>A0A1I0FX62</accession>
<evidence type="ECO:0000313" key="1">
    <source>
        <dbReference type="EMBL" id="SET62178.1"/>
    </source>
</evidence>
<dbReference type="EMBL" id="FOHV01000049">
    <property type="protein sequence ID" value="SET62178.1"/>
    <property type="molecule type" value="Genomic_DNA"/>
</dbReference>
<protein>
    <submittedName>
        <fullName evidence="1">Uncharacterized protein</fullName>
    </submittedName>
</protein>
<dbReference type="Proteomes" id="UP000242642">
    <property type="component" value="Unassembled WGS sequence"/>
</dbReference>
<dbReference type="STRING" id="1123402.SAMN02583745_02904"/>
<evidence type="ECO:0000313" key="2">
    <source>
        <dbReference type="Proteomes" id="UP000242642"/>
    </source>
</evidence>
<gene>
    <name evidence="1" type="ORF">SAMN02583745_02904</name>
</gene>
<organism evidence="1 2">
    <name type="scientific">Thorsellia anophelis DSM 18579</name>
    <dbReference type="NCBI Taxonomy" id="1123402"/>
    <lineage>
        <taxon>Bacteria</taxon>
        <taxon>Pseudomonadati</taxon>
        <taxon>Pseudomonadota</taxon>
        <taxon>Gammaproteobacteria</taxon>
        <taxon>Enterobacterales</taxon>
        <taxon>Thorselliaceae</taxon>
        <taxon>Thorsellia</taxon>
    </lineage>
</organism>
<proteinExistence type="predicted"/>
<sequence>MKSYCINYTLPISDQINMPMQKDIDVSSEHYIEIESIIKCVRKILYSEQLYDAFIEAYVDYKKYIYCLNIENSVFYLTGDKASHQIYRDKYWFSSNTMRGFNTLLNLSKKYLDFIAPPHSKKRKKRNKINKINIPFAKIKLFVNKTHENSKYFRLIYLFRNLEQHINDKFEYNFSHTYEQIGVKQKKDLRTLNVDKDEILRVIKLQAIDDKKKEKDIAILDSFGERVDLLECLDDFFKELSCINMYKRQLISNKYSKLLTELKARIKKITDVDASTITLFTAEEGRREISAEVDFEYSEFLYNYLISKNDSVLNQNSINNTGLISIPN</sequence>
<dbReference type="RefSeq" id="WP_093322645.1">
    <property type="nucleotide sequence ID" value="NZ_FOHV01000049.1"/>
</dbReference>
<reference evidence="2" key="1">
    <citation type="submission" date="2016-10" db="EMBL/GenBank/DDBJ databases">
        <authorList>
            <person name="Varghese N."/>
            <person name="Submissions S."/>
        </authorList>
    </citation>
    <scope>NUCLEOTIDE SEQUENCE [LARGE SCALE GENOMIC DNA]</scope>
    <source>
        <strain evidence="2">DSM 18579</strain>
    </source>
</reference>
<name>A0A1I0FX62_9GAMM</name>